<dbReference type="InterPro" id="IPR045851">
    <property type="entry name" value="AMP-bd_C_sf"/>
</dbReference>
<keyword evidence="1" id="KW-0436">Ligase</keyword>
<keyword evidence="5" id="KW-1185">Reference proteome</keyword>
<feature type="domain" description="AMP-binding enzyme C-terminal" evidence="3">
    <location>
        <begin position="447"/>
        <end position="524"/>
    </location>
</feature>
<dbReference type="Gene3D" id="2.30.38.10">
    <property type="entry name" value="Luciferase, Domain 3"/>
    <property type="match status" value="1"/>
</dbReference>
<dbReference type="InterPro" id="IPR020845">
    <property type="entry name" value="AMP-binding_CS"/>
</dbReference>
<accession>A0A7C9MB38</accession>
<evidence type="ECO:0000256" key="1">
    <source>
        <dbReference type="ARBA" id="ARBA00022598"/>
    </source>
</evidence>
<dbReference type="InterPro" id="IPR025110">
    <property type="entry name" value="AMP-bd_C"/>
</dbReference>
<dbReference type="Gene3D" id="3.40.50.980">
    <property type="match status" value="2"/>
</dbReference>
<evidence type="ECO:0000313" key="5">
    <source>
        <dbReference type="Proteomes" id="UP000483286"/>
    </source>
</evidence>
<protein>
    <submittedName>
        <fullName evidence="4">AMP-binding protein</fullName>
    </submittedName>
</protein>
<dbReference type="Gene3D" id="3.30.300.30">
    <property type="match status" value="1"/>
</dbReference>
<dbReference type="InterPro" id="IPR050237">
    <property type="entry name" value="ATP-dep_AMP-bd_enzyme"/>
</dbReference>
<dbReference type="PROSITE" id="PS00455">
    <property type="entry name" value="AMP_BINDING"/>
    <property type="match status" value="1"/>
</dbReference>
<dbReference type="Pfam" id="PF00501">
    <property type="entry name" value="AMP-binding"/>
    <property type="match status" value="1"/>
</dbReference>
<dbReference type="Pfam" id="PF13193">
    <property type="entry name" value="AMP-binding_C"/>
    <property type="match status" value="1"/>
</dbReference>
<evidence type="ECO:0000259" key="3">
    <source>
        <dbReference type="Pfam" id="PF13193"/>
    </source>
</evidence>
<dbReference type="InterPro" id="IPR000873">
    <property type="entry name" value="AMP-dep_synth/lig_dom"/>
</dbReference>
<dbReference type="SUPFAM" id="SSF56801">
    <property type="entry name" value="Acetyl-CoA synthetase-like"/>
    <property type="match status" value="1"/>
</dbReference>
<dbReference type="RefSeq" id="WP_369409465.1">
    <property type="nucleotide sequence ID" value="NZ_WQLB01000033.1"/>
</dbReference>
<feature type="domain" description="AMP-dependent synthetase/ligase" evidence="2">
    <location>
        <begin position="37"/>
        <end position="396"/>
    </location>
</feature>
<dbReference type="AlphaFoldDB" id="A0A7C9MB38"/>
<organism evidence="4 5">
    <name type="scientific">Deinococcus arboris</name>
    <dbReference type="NCBI Taxonomy" id="2682977"/>
    <lineage>
        <taxon>Bacteria</taxon>
        <taxon>Thermotogati</taxon>
        <taxon>Deinococcota</taxon>
        <taxon>Deinococci</taxon>
        <taxon>Deinococcales</taxon>
        <taxon>Deinococcaceae</taxon>
        <taxon>Deinococcus</taxon>
    </lineage>
</organism>
<dbReference type="FunFam" id="2.30.38.10:FF:000003">
    <property type="entry name" value="Vibriobactin-specific 2,3-dihydroxybenzoate-AMP ligase"/>
    <property type="match status" value="1"/>
</dbReference>
<dbReference type="Proteomes" id="UP000483286">
    <property type="component" value="Unassembled WGS sequence"/>
</dbReference>
<sequence length="539" mass="58203">MTAAPDFTPWPAEVAQLYRDLGYWQGEPFGAWLRGLAAQYGRRTALVYGEQEVSYRDLDARADRQAAHFAAQGLGQGDHVVVQLPNTPKFFDVLFGLTRLGAQPILALPAHRQSEIGYFCTHAEAAAYIVADRHAGFDYRPLARAVQAQAPSLRRVFVLGEPEEFVPLTPPDDLAPFSALAVSASDLALFQLSGGSTGTPKLIGRTHDDYLYSVRASAEICGLSPETVYLAALPLAHNFPLSSPGTLGVLHAGGQVVIAPQPTPDVAFDLIRRRGVTMTALVPALLLVWLQAARRDRSALGSLARVQVGGAPLSPDVARQVPEVLGAEVQQVFGMAEGLVNYVRPGADPDAAYTTQGRPISPHDEVRVVDDQDRDLPDGTPGHLLTRGPYTIRGYFRAPDHNARAFTPDGFYRTGDIVTRWPDGALTVSGRHKDQVNRGGEKIAAEEIEYALLGHPQVQNAALVGVPDPLLGERSCAFVQPDGPVTPGLTLTLKRHLHSLGLAAYKIPDRIEFLPELPRTAFGKIDKPALRALAQARPV</sequence>
<evidence type="ECO:0000313" key="4">
    <source>
        <dbReference type="EMBL" id="MVN88739.1"/>
    </source>
</evidence>
<name>A0A7C9MB38_9DEIO</name>
<evidence type="ECO:0000259" key="2">
    <source>
        <dbReference type="Pfam" id="PF00501"/>
    </source>
</evidence>
<dbReference type="CDD" id="cd05920">
    <property type="entry name" value="23DHB-AMP_lg"/>
    <property type="match status" value="1"/>
</dbReference>
<dbReference type="PANTHER" id="PTHR43767">
    <property type="entry name" value="LONG-CHAIN-FATTY-ACID--COA LIGASE"/>
    <property type="match status" value="1"/>
</dbReference>
<reference evidence="4 5" key="1">
    <citation type="submission" date="2019-12" db="EMBL/GenBank/DDBJ databases">
        <title>Deinococcus sp. HMF7620 Genome sequencing and assembly.</title>
        <authorList>
            <person name="Kang H."/>
            <person name="Kim H."/>
            <person name="Joh K."/>
        </authorList>
    </citation>
    <scope>NUCLEOTIDE SEQUENCE [LARGE SCALE GENOMIC DNA]</scope>
    <source>
        <strain evidence="4 5">HMF7620</strain>
    </source>
</reference>
<gene>
    <name evidence="4" type="ORF">GO986_18535</name>
</gene>
<comment type="caution">
    <text evidence="4">The sequence shown here is derived from an EMBL/GenBank/DDBJ whole genome shotgun (WGS) entry which is preliminary data.</text>
</comment>
<proteinExistence type="predicted"/>
<dbReference type="GO" id="GO:0016878">
    <property type="term" value="F:acid-thiol ligase activity"/>
    <property type="evidence" value="ECO:0007669"/>
    <property type="project" value="UniProtKB-ARBA"/>
</dbReference>
<dbReference type="EMBL" id="WQLB01000033">
    <property type="protein sequence ID" value="MVN88739.1"/>
    <property type="molecule type" value="Genomic_DNA"/>
</dbReference>
<dbReference type="PANTHER" id="PTHR43767:SF1">
    <property type="entry name" value="NONRIBOSOMAL PEPTIDE SYNTHASE PES1 (EUROFUNG)-RELATED"/>
    <property type="match status" value="1"/>
</dbReference>